<accession>A0A2G8K832</accession>
<evidence type="ECO:0000259" key="3">
    <source>
        <dbReference type="PROSITE" id="PS50835"/>
    </source>
</evidence>
<dbReference type="EMBL" id="MRZV01000795">
    <property type="protein sequence ID" value="PIK44158.1"/>
    <property type="molecule type" value="Genomic_DNA"/>
</dbReference>
<dbReference type="InterPro" id="IPR036179">
    <property type="entry name" value="Ig-like_dom_sf"/>
</dbReference>
<feature type="domain" description="Ig-like" evidence="3">
    <location>
        <begin position="32"/>
        <end position="135"/>
    </location>
</feature>
<evidence type="ECO:0000256" key="1">
    <source>
        <dbReference type="SAM" id="MobiDB-lite"/>
    </source>
</evidence>
<protein>
    <recommendedName>
        <fullName evidence="3">Ig-like domain-containing protein</fullName>
    </recommendedName>
</protein>
<name>A0A2G8K832_STIJA</name>
<evidence type="ECO:0000256" key="2">
    <source>
        <dbReference type="SAM" id="Phobius"/>
    </source>
</evidence>
<feature type="compositionally biased region" description="Basic and acidic residues" evidence="1">
    <location>
        <begin position="410"/>
        <end position="428"/>
    </location>
</feature>
<dbReference type="InterPro" id="IPR007110">
    <property type="entry name" value="Ig-like_dom"/>
</dbReference>
<feature type="transmembrane region" description="Helical" evidence="2">
    <location>
        <begin position="372"/>
        <end position="396"/>
    </location>
</feature>
<gene>
    <name evidence="4" type="ORF">BSL78_18982</name>
</gene>
<dbReference type="Gene3D" id="2.60.40.10">
    <property type="entry name" value="Immunoglobulins"/>
    <property type="match status" value="1"/>
</dbReference>
<feature type="region of interest" description="Disordered" evidence="1">
    <location>
        <begin position="407"/>
        <end position="445"/>
    </location>
</feature>
<reference evidence="4 5" key="1">
    <citation type="journal article" date="2017" name="PLoS Biol.">
        <title>The sea cucumber genome provides insights into morphological evolution and visceral regeneration.</title>
        <authorList>
            <person name="Zhang X."/>
            <person name="Sun L."/>
            <person name="Yuan J."/>
            <person name="Sun Y."/>
            <person name="Gao Y."/>
            <person name="Zhang L."/>
            <person name="Li S."/>
            <person name="Dai H."/>
            <person name="Hamel J.F."/>
            <person name="Liu C."/>
            <person name="Yu Y."/>
            <person name="Liu S."/>
            <person name="Lin W."/>
            <person name="Guo K."/>
            <person name="Jin S."/>
            <person name="Xu P."/>
            <person name="Storey K.B."/>
            <person name="Huan P."/>
            <person name="Zhang T."/>
            <person name="Zhou Y."/>
            <person name="Zhang J."/>
            <person name="Lin C."/>
            <person name="Li X."/>
            <person name="Xing L."/>
            <person name="Huo D."/>
            <person name="Sun M."/>
            <person name="Wang L."/>
            <person name="Mercier A."/>
            <person name="Li F."/>
            <person name="Yang H."/>
            <person name="Xiang J."/>
        </authorList>
    </citation>
    <scope>NUCLEOTIDE SEQUENCE [LARGE SCALE GENOMIC DNA]</scope>
    <source>
        <strain evidence="4">Shaxun</strain>
        <tissue evidence="4">Muscle</tissue>
    </source>
</reference>
<evidence type="ECO:0000313" key="5">
    <source>
        <dbReference type="Proteomes" id="UP000230750"/>
    </source>
</evidence>
<keyword evidence="2" id="KW-0472">Membrane</keyword>
<dbReference type="AlphaFoldDB" id="A0A2G8K832"/>
<evidence type="ECO:0000313" key="4">
    <source>
        <dbReference type="EMBL" id="PIK44158.1"/>
    </source>
</evidence>
<sequence length="445" mass="49717">MKVRFTLCDGTNTVPMSPFYELTERKNLVVAPLENVTIHYCDLSELSDCSFLPRDEKSNTILCIAKDAKPAVNITWFSTSSDGQRSNTADDFTMHVNESSSLYTSKSFLRIDKDLFPLQYFTCSASGYAVKEKTSASILIRGNAPYDDVKTEQKYVMEGDTVQLSCPEMHYPLEYAKITMADRREEVWMRLNPSSQSDECFGQSICVFPSKRMVSLIALNRNQDASLECINGDGTSAIRHVTYVTVMVIPQNAAALIYGCQGSENCSQSIPLHGRIKCSVFGVKPPIPLTIKVHDTSMVNVEFSDEKYSIHKDHDSATSSTHFSATYEVKDCVDRVTVTCLPITDEPQIQILKSNIVLKIDKDTCSREEKGALVAVLVVVFVLLLVGIAVALLLLYRRHKGAFRNKYRNKKNDEDSPPETRGEEDSKSLSDQSTQIEVQTVTKSV</sequence>
<dbReference type="SUPFAM" id="SSF48726">
    <property type="entry name" value="Immunoglobulin"/>
    <property type="match status" value="1"/>
</dbReference>
<dbReference type="Proteomes" id="UP000230750">
    <property type="component" value="Unassembled WGS sequence"/>
</dbReference>
<keyword evidence="2" id="KW-0812">Transmembrane</keyword>
<proteinExistence type="predicted"/>
<dbReference type="InterPro" id="IPR013783">
    <property type="entry name" value="Ig-like_fold"/>
</dbReference>
<keyword evidence="2" id="KW-1133">Transmembrane helix</keyword>
<dbReference type="PROSITE" id="PS50835">
    <property type="entry name" value="IG_LIKE"/>
    <property type="match status" value="1"/>
</dbReference>
<feature type="compositionally biased region" description="Polar residues" evidence="1">
    <location>
        <begin position="429"/>
        <end position="445"/>
    </location>
</feature>
<comment type="caution">
    <text evidence="4">The sequence shown here is derived from an EMBL/GenBank/DDBJ whole genome shotgun (WGS) entry which is preliminary data.</text>
</comment>
<keyword evidence="5" id="KW-1185">Reference proteome</keyword>
<organism evidence="4 5">
    <name type="scientific">Stichopus japonicus</name>
    <name type="common">Sea cucumber</name>
    <dbReference type="NCBI Taxonomy" id="307972"/>
    <lineage>
        <taxon>Eukaryota</taxon>
        <taxon>Metazoa</taxon>
        <taxon>Echinodermata</taxon>
        <taxon>Eleutherozoa</taxon>
        <taxon>Echinozoa</taxon>
        <taxon>Holothuroidea</taxon>
        <taxon>Aspidochirotacea</taxon>
        <taxon>Aspidochirotida</taxon>
        <taxon>Stichopodidae</taxon>
        <taxon>Apostichopus</taxon>
    </lineage>
</organism>